<comment type="similarity">
    <text evidence="7">Belongs to the organic radical-activating enzymes family.</text>
</comment>
<comment type="caution">
    <text evidence="8">The sequence shown here is derived from an EMBL/GenBank/DDBJ whole genome shotgun (WGS) entry which is preliminary data.</text>
</comment>
<name>A0A9D1KJ44_9MOLU</name>
<gene>
    <name evidence="8" type="ORF">IAD46_03800</name>
</gene>
<comment type="function">
    <text evidence="7">Activation of anaerobic ribonucleoside-triphosphate reductase under anaerobic conditions by generation of an organic free radical, using S-adenosylmethionine and reduced flavodoxin as cosubstrates to produce 5'-deoxy-adenosine.</text>
</comment>
<keyword evidence="5" id="KW-0408">Iron</keyword>
<dbReference type="SFLD" id="SFLDS00029">
    <property type="entry name" value="Radical_SAM"/>
    <property type="match status" value="1"/>
</dbReference>
<dbReference type="Proteomes" id="UP000886758">
    <property type="component" value="Unassembled WGS sequence"/>
</dbReference>
<dbReference type="InterPro" id="IPR034457">
    <property type="entry name" value="Organic_radical-activating"/>
</dbReference>
<dbReference type="GO" id="GO:0046872">
    <property type="term" value="F:metal ion binding"/>
    <property type="evidence" value="ECO:0007669"/>
    <property type="project" value="UniProtKB-KW"/>
</dbReference>
<dbReference type="InterPro" id="IPR013785">
    <property type="entry name" value="Aldolase_TIM"/>
</dbReference>
<dbReference type="PANTHER" id="PTHR30352">
    <property type="entry name" value="PYRUVATE FORMATE-LYASE-ACTIVATING ENZYME"/>
    <property type="match status" value="1"/>
</dbReference>
<dbReference type="GO" id="GO:0043365">
    <property type="term" value="F:[formate-C-acetyltransferase]-activating enzyme activity"/>
    <property type="evidence" value="ECO:0007669"/>
    <property type="project" value="InterPro"/>
</dbReference>
<dbReference type="SUPFAM" id="SSF102114">
    <property type="entry name" value="Radical SAM enzymes"/>
    <property type="match status" value="1"/>
</dbReference>
<evidence type="ECO:0000313" key="8">
    <source>
        <dbReference type="EMBL" id="HIT50132.1"/>
    </source>
</evidence>
<comment type="cofactor">
    <cofactor evidence="1">
        <name>[4Fe-4S] cluster</name>
        <dbReference type="ChEBI" id="CHEBI:49883"/>
    </cofactor>
</comment>
<dbReference type="CDD" id="cd01335">
    <property type="entry name" value="Radical_SAM"/>
    <property type="match status" value="1"/>
</dbReference>
<evidence type="ECO:0000256" key="5">
    <source>
        <dbReference type="ARBA" id="ARBA00023004"/>
    </source>
</evidence>
<keyword evidence="3" id="KW-0949">S-adenosyl-L-methionine</keyword>
<dbReference type="GO" id="GO:0004748">
    <property type="term" value="F:ribonucleoside-diphosphate reductase activity, thioredoxin disulfide as acceptor"/>
    <property type="evidence" value="ECO:0007669"/>
    <property type="project" value="TreeGrafter"/>
</dbReference>
<reference evidence="8" key="1">
    <citation type="submission" date="2020-10" db="EMBL/GenBank/DDBJ databases">
        <authorList>
            <person name="Gilroy R."/>
        </authorList>
    </citation>
    <scope>NUCLEOTIDE SEQUENCE</scope>
    <source>
        <strain evidence="8">ChiW17-6978</strain>
    </source>
</reference>
<accession>A0A9D1KJ44</accession>
<dbReference type="InterPro" id="IPR058240">
    <property type="entry name" value="rSAM_sf"/>
</dbReference>
<evidence type="ECO:0000256" key="1">
    <source>
        <dbReference type="ARBA" id="ARBA00001966"/>
    </source>
</evidence>
<evidence type="ECO:0000313" key="9">
    <source>
        <dbReference type="Proteomes" id="UP000886758"/>
    </source>
</evidence>
<keyword evidence="6" id="KW-0411">Iron-sulfur</keyword>
<dbReference type="InterPro" id="IPR007197">
    <property type="entry name" value="rSAM"/>
</dbReference>
<evidence type="ECO:0000256" key="3">
    <source>
        <dbReference type="ARBA" id="ARBA00022691"/>
    </source>
</evidence>
<evidence type="ECO:0000256" key="7">
    <source>
        <dbReference type="PIRNR" id="PIRNR000368"/>
    </source>
</evidence>
<organism evidence="8 9">
    <name type="scientific">Candidatus Pelethenecus faecipullorum</name>
    <dbReference type="NCBI Taxonomy" id="2840900"/>
    <lineage>
        <taxon>Bacteria</taxon>
        <taxon>Bacillati</taxon>
        <taxon>Mycoplasmatota</taxon>
        <taxon>Mollicutes</taxon>
        <taxon>Candidatus Pelethenecus</taxon>
    </lineage>
</organism>
<keyword evidence="7" id="KW-0560">Oxidoreductase</keyword>
<dbReference type="EC" id="1.97.1.-" evidence="7"/>
<proteinExistence type="inferred from homology"/>
<dbReference type="PIRSF" id="PIRSF000368">
    <property type="entry name" value="NrdG"/>
    <property type="match status" value="1"/>
</dbReference>
<dbReference type="GO" id="GO:0051539">
    <property type="term" value="F:4 iron, 4 sulfur cluster binding"/>
    <property type="evidence" value="ECO:0007669"/>
    <property type="project" value="UniProtKB-KW"/>
</dbReference>
<evidence type="ECO:0000256" key="2">
    <source>
        <dbReference type="ARBA" id="ARBA00022485"/>
    </source>
</evidence>
<dbReference type="AlphaFoldDB" id="A0A9D1KJ44"/>
<dbReference type="Gene3D" id="3.20.20.70">
    <property type="entry name" value="Aldolase class I"/>
    <property type="match status" value="1"/>
</dbReference>
<evidence type="ECO:0000256" key="6">
    <source>
        <dbReference type="ARBA" id="ARBA00023014"/>
    </source>
</evidence>
<dbReference type="InterPro" id="IPR012837">
    <property type="entry name" value="NrdG"/>
</dbReference>
<keyword evidence="4" id="KW-0479">Metal-binding</keyword>
<sequence>MIKFNIASINQCTEVEGPYKRLCIWFQGCNIICKGCCNPDYQPLVPKNILSLAELVSIITKAKDQFGIEGVTYSGGEPTLQQGLPYLTEEIHQLGLGVISFTGRKYEMVKDILFGCDVVFDGEFIEDRADNHRKILGSTNQRILCLTDRYRNCINDWFNKRECLTAEVNLGNQISINGDKI</sequence>
<protein>
    <recommendedName>
        <fullName evidence="7">Anaerobic ribonucleoside-triphosphate reductase-activating protein</fullName>
        <ecNumber evidence="7">1.97.1.-</ecNumber>
    </recommendedName>
</protein>
<evidence type="ECO:0000256" key="4">
    <source>
        <dbReference type="ARBA" id="ARBA00022723"/>
    </source>
</evidence>
<dbReference type="PANTHER" id="PTHR30352:SF2">
    <property type="entry name" value="ANAEROBIC RIBONUCLEOSIDE-TRIPHOSPHATE REDUCTASE-ACTIVATING PROTEIN"/>
    <property type="match status" value="1"/>
</dbReference>
<dbReference type="Pfam" id="PF13353">
    <property type="entry name" value="Fer4_12"/>
    <property type="match status" value="1"/>
</dbReference>
<reference evidence="8" key="2">
    <citation type="journal article" date="2021" name="PeerJ">
        <title>Extensive microbial diversity within the chicken gut microbiome revealed by metagenomics and culture.</title>
        <authorList>
            <person name="Gilroy R."/>
            <person name="Ravi A."/>
            <person name="Getino M."/>
            <person name="Pursley I."/>
            <person name="Horton D.L."/>
            <person name="Alikhan N.F."/>
            <person name="Baker D."/>
            <person name="Gharbi K."/>
            <person name="Hall N."/>
            <person name="Watson M."/>
            <person name="Adriaenssens E.M."/>
            <person name="Foster-Nyarko E."/>
            <person name="Jarju S."/>
            <person name="Secka A."/>
            <person name="Antonio M."/>
            <person name="Oren A."/>
            <person name="Chaudhuri R.R."/>
            <person name="La Ragione R."/>
            <person name="Hildebrand F."/>
            <person name="Pallen M.J."/>
        </authorList>
    </citation>
    <scope>NUCLEOTIDE SEQUENCE</scope>
    <source>
        <strain evidence="8">ChiW17-6978</strain>
    </source>
</reference>
<dbReference type="EMBL" id="DVLF01000114">
    <property type="protein sequence ID" value="HIT50132.1"/>
    <property type="molecule type" value="Genomic_DNA"/>
</dbReference>
<keyword evidence="2" id="KW-0004">4Fe-4S</keyword>